<gene>
    <name evidence="1" type="ORF">SCMU_29460</name>
</gene>
<sequence length="107" mass="11623">MVHLYGSLSMRGASRAARPLINHKHPAMSGSVAISDLVAVGSLDSCDPELSCTGLAGLIGRAVTFGVIRRGHHGLTFNSKSTRWYHRSTTVCWLWAFEPVRRSVCEG</sequence>
<protein>
    <submittedName>
        <fullName evidence="1">Uncharacterized protein</fullName>
    </submittedName>
</protein>
<proteinExistence type="predicted"/>
<evidence type="ECO:0000313" key="1">
    <source>
        <dbReference type="EMBL" id="BCT77104.1"/>
    </source>
</evidence>
<evidence type="ECO:0000313" key="2">
    <source>
        <dbReference type="Proteomes" id="UP001319861"/>
    </source>
</evidence>
<name>A0ABM7PY82_SINCY</name>
<accession>A0ABM7PY82</accession>
<keyword evidence="2" id="KW-1185">Reference proteome</keyword>
<dbReference type="Proteomes" id="UP001319861">
    <property type="component" value="Chromosome"/>
</dbReference>
<organism evidence="1 2">
    <name type="scientific">Sinomonas cyclohexanicum</name>
    <name type="common">Corynebacterium cyclohexanicum</name>
    <dbReference type="NCBI Taxonomy" id="322009"/>
    <lineage>
        <taxon>Bacteria</taxon>
        <taxon>Bacillati</taxon>
        <taxon>Actinomycetota</taxon>
        <taxon>Actinomycetes</taxon>
        <taxon>Micrococcales</taxon>
        <taxon>Micrococcaceae</taxon>
        <taxon>Sinomonas</taxon>
    </lineage>
</organism>
<dbReference type="EMBL" id="AP024525">
    <property type="protein sequence ID" value="BCT77104.1"/>
    <property type="molecule type" value="Genomic_DNA"/>
</dbReference>
<reference evidence="1 2" key="1">
    <citation type="journal article" date="2021" name="J. Biosci. Bioeng.">
        <title>Identification and characterization of a chc gene cluster responsible for the aromatization pathway of cyclohexanecarboxylate degradation in Sinomonas cyclohexanicum ATCC 51369.</title>
        <authorList>
            <person name="Yamamoto T."/>
            <person name="Hasegawa Y."/>
            <person name="Lau P.C.K."/>
            <person name="Iwaki H."/>
        </authorList>
    </citation>
    <scope>NUCLEOTIDE SEQUENCE [LARGE SCALE GENOMIC DNA]</scope>
    <source>
        <strain evidence="1 2">ATCC 51369</strain>
    </source>
</reference>